<dbReference type="Gene3D" id="1.10.10.10">
    <property type="entry name" value="Winged helix-like DNA-binding domain superfamily/Winged helix DNA-binding domain"/>
    <property type="match status" value="1"/>
</dbReference>
<protein>
    <submittedName>
        <fullName evidence="3">PadR family transcriptional regulator</fullName>
    </submittedName>
</protein>
<keyword evidence="4" id="KW-1185">Reference proteome</keyword>
<evidence type="ECO:0000259" key="2">
    <source>
        <dbReference type="Pfam" id="PF03551"/>
    </source>
</evidence>
<reference evidence="4" key="1">
    <citation type="journal article" date="2019" name="Int. J. Syst. Evol. Microbiol.">
        <title>The Global Catalogue of Microorganisms (GCM) 10K type strain sequencing project: providing services to taxonomists for standard genome sequencing and annotation.</title>
        <authorList>
            <consortium name="The Broad Institute Genomics Platform"/>
            <consortium name="The Broad Institute Genome Sequencing Center for Infectious Disease"/>
            <person name="Wu L."/>
            <person name="Ma J."/>
        </authorList>
    </citation>
    <scope>NUCLEOTIDE SEQUENCE [LARGE SCALE GENOMIC DNA]</scope>
    <source>
        <strain evidence="4">CGMCC 4.7645</strain>
    </source>
</reference>
<evidence type="ECO:0000313" key="4">
    <source>
        <dbReference type="Proteomes" id="UP001597417"/>
    </source>
</evidence>
<comment type="caution">
    <text evidence="3">The sequence shown here is derived from an EMBL/GenBank/DDBJ whole genome shotgun (WGS) entry which is preliminary data.</text>
</comment>
<dbReference type="Pfam" id="PF03551">
    <property type="entry name" value="PadR"/>
    <property type="match status" value="1"/>
</dbReference>
<dbReference type="PANTHER" id="PTHR33169">
    <property type="entry name" value="PADR-FAMILY TRANSCRIPTIONAL REGULATOR"/>
    <property type="match status" value="1"/>
</dbReference>
<gene>
    <name evidence="3" type="ORF">ACFSXZ_37855</name>
</gene>
<dbReference type="Proteomes" id="UP001597417">
    <property type="component" value="Unassembled WGS sequence"/>
</dbReference>
<organism evidence="3 4">
    <name type="scientific">Amycolatopsis pigmentata</name>
    <dbReference type="NCBI Taxonomy" id="450801"/>
    <lineage>
        <taxon>Bacteria</taxon>
        <taxon>Bacillati</taxon>
        <taxon>Actinomycetota</taxon>
        <taxon>Actinomycetes</taxon>
        <taxon>Pseudonocardiales</taxon>
        <taxon>Pseudonocardiaceae</taxon>
        <taxon>Amycolatopsis</taxon>
    </lineage>
</organism>
<dbReference type="PANTHER" id="PTHR33169:SF27">
    <property type="entry name" value="TRANSCRIPTIONAL REGULATOR PADR FAMILY PROTEIN"/>
    <property type="match status" value="1"/>
</dbReference>
<dbReference type="RefSeq" id="WP_378271019.1">
    <property type="nucleotide sequence ID" value="NZ_JBHUKR010000024.1"/>
</dbReference>
<dbReference type="InterPro" id="IPR005149">
    <property type="entry name" value="Tscrpt_reg_PadR_N"/>
</dbReference>
<name>A0ABW5G7E3_9PSEU</name>
<evidence type="ECO:0000313" key="3">
    <source>
        <dbReference type="EMBL" id="MFD2422111.1"/>
    </source>
</evidence>
<sequence>MASSNQPLTALAMAVLELLHERPMHPYEMTQVMRQRRTDRRVKLRPGSLYHTVERLESQDFLEVVDTQRQGRRPERTVYGITELGRDTYAEQAREMLATLAPDYTPYPMALAAGTELSREDFLEQLGLRVMNLRQQLAADKVAVDHLLGEDLNRMYWVDFAYVNHQRKSELEWTEKLIEDLESGRITWPDEKPEQRPELSIVETKDETDDQAS</sequence>
<dbReference type="EMBL" id="JBHUKR010000024">
    <property type="protein sequence ID" value="MFD2422111.1"/>
    <property type="molecule type" value="Genomic_DNA"/>
</dbReference>
<feature type="domain" description="Transcription regulator PadR N-terminal" evidence="2">
    <location>
        <begin position="15"/>
        <end position="90"/>
    </location>
</feature>
<dbReference type="InterPro" id="IPR036390">
    <property type="entry name" value="WH_DNA-bd_sf"/>
</dbReference>
<proteinExistence type="predicted"/>
<feature type="region of interest" description="Disordered" evidence="1">
    <location>
        <begin position="187"/>
        <end position="213"/>
    </location>
</feature>
<dbReference type="InterPro" id="IPR052509">
    <property type="entry name" value="Metal_resp_DNA-bind_regulator"/>
</dbReference>
<evidence type="ECO:0000256" key="1">
    <source>
        <dbReference type="SAM" id="MobiDB-lite"/>
    </source>
</evidence>
<dbReference type="InterPro" id="IPR036388">
    <property type="entry name" value="WH-like_DNA-bd_sf"/>
</dbReference>
<feature type="compositionally biased region" description="Basic and acidic residues" evidence="1">
    <location>
        <begin position="187"/>
        <end position="197"/>
    </location>
</feature>
<dbReference type="SUPFAM" id="SSF46785">
    <property type="entry name" value="Winged helix' DNA-binding domain"/>
    <property type="match status" value="1"/>
</dbReference>
<accession>A0ABW5G7E3</accession>